<dbReference type="Proteomes" id="UP000499080">
    <property type="component" value="Unassembled WGS sequence"/>
</dbReference>
<reference evidence="1 2" key="1">
    <citation type="journal article" date="2019" name="Sci. Rep.">
        <title>Orb-weaving spider Araneus ventricosus genome elucidates the spidroin gene catalogue.</title>
        <authorList>
            <person name="Kono N."/>
            <person name="Nakamura H."/>
            <person name="Ohtoshi R."/>
            <person name="Moran D.A.P."/>
            <person name="Shinohara A."/>
            <person name="Yoshida Y."/>
            <person name="Fujiwara M."/>
            <person name="Mori M."/>
            <person name="Tomita M."/>
            <person name="Arakawa K."/>
        </authorList>
    </citation>
    <scope>NUCLEOTIDE SEQUENCE [LARGE SCALE GENOMIC DNA]</scope>
</reference>
<sequence length="108" mass="12534">MTISDSSTNRIPLKKLKVLSTQSFVSQTDLHEIRGRDMVQDRLSSCLDRQWRSLEHLPSTYLSKRSKCPTGLFIWIRSNRPLLIYGLKGFSFAHFRVDFCMRDGILLA</sequence>
<evidence type="ECO:0000313" key="1">
    <source>
        <dbReference type="EMBL" id="GBL80874.1"/>
    </source>
</evidence>
<organism evidence="1 2">
    <name type="scientific">Araneus ventricosus</name>
    <name type="common">Orbweaver spider</name>
    <name type="synonym">Epeira ventricosa</name>
    <dbReference type="NCBI Taxonomy" id="182803"/>
    <lineage>
        <taxon>Eukaryota</taxon>
        <taxon>Metazoa</taxon>
        <taxon>Ecdysozoa</taxon>
        <taxon>Arthropoda</taxon>
        <taxon>Chelicerata</taxon>
        <taxon>Arachnida</taxon>
        <taxon>Araneae</taxon>
        <taxon>Araneomorphae</taxon>
        <taxon>Entelegynae</taxon>
        <taxon>Araneoidea</taxon>
        <taxon>Araneidae</taxon>
        <taxon>Araneus</taxon>
    </lineage>
</organism>
<evidence type="ECO:0000313" key="2">
    <source>
        <dbReference type="Proteomes" id="UP000499080"/>
    </source>
</evidence>
<keyword evidence="2" id="KW-1185">Reference proteome</keyword>
<name>A0A4Y2APE1_ARAVE</name>
<dbReference type="EMBL" id="BGPR01000023">
    <property type="protein sequence ID" value="GBL80874.1"/>
    <property type="molecule type" value="Genomic_DNA"/>
</dbReference>
<comment type="caution">
    <text evidence="1">The sequence shown here is derived from an EMBL/GenBank/DDBJ whole genome shotgun (WGS) entry which is preliminary data.</text>
</comment>
<protein>
    <submittedName>
        <fullName evidence="1">Uncharacterized protein</fullName>
    </submittedName>
</protein>
<gene>
    <name evidence="1" type="ORF">AVEN_26293_1</name>
</gene>
<accession>A0A4Y2APE1</accession>
<proteinExistence type="predicted"/>
<dbReference type="AlphaFoldDB" id="A0A4Y2APE1"/>